<gene>
    <name evidence="4" type="ORF">GCM10007854_17610</name>
</gene>
<comment type="caution">
    <text evidence="4">The sequence shown here is derived from an EMBL/GenBank/DDBJ whole genome shotgun (WGS) entry which is preliminary data.</text>
</comment>
<organism evidence="4 5">
    <name type="scientific">Algimonas porphyrae</name>
    <dbReference type="NCBI Taxonomy" id="1128113"/>
    <lineage>
        <taxon>Bacteria</taxon>
        <taxon>Pseudomonadati</taxon>
        <taxon>Pseudomonadota</taxon>
        <taxon>Alphaproteobacteria</taxon>
        <taxon>Maricaulales</taxon>
        <taxon>Robiginitomaculaceae</taxon>
        <taxon>Algimonas</taxon>
    </lineage>
</organism>
<evidence type="ECO:0000256" key="2">
    <source>
        <dbReference type="ARBA" id="ARBA00023125"/>
    </source>
</evidence>
<dbReference type="EMBL" id="BSNJ01000003">
    <property type="protein sequence ID" value="GLQ20806.1"/>
    <property type="molecule type" value="Genomic_DNA"/>
</dbReference>
<keyword evidence="5" id="KW-1185">Reference proteome</keyword>
<dbReference type="Pfam" id="PF03965">
    <property type="entry name" value="Penicillinase_R"/>
    <property type="match status" value="1"/>
</dbReference>
<evidence type="ECO:0000313" key="5">
    <source>
        <dbReference type="Proteomes" id="UP001161390"/>
    </source>
</evidence>
<evidence type="ECO:0000313" key="4">
    <source>
        <dbReference type="EMBL" id="GLQ20806.1"/>
    </source>
</evidence>
<reference evidence="4" key="2">
    <citation type="submission" date="2023-01" db="EMBL/GenBank/DDBJ databases">
        <title>Draft genome sequence of Algimonas porphyrae strain NBRC 108216.</title>
        <authorList>
            <person name="Sun Q."/>
            <person name="Mori K."/>
        </authorList>
    </citation>
    <scope>NUCLEOTIDE SEQUENCE</scope>
    <source>
        <strain evidence="4">NBRC 108216</strain>
    </source>
</reference>
<accession>A0ABQ5V038</accession>
<dbReference type="SUPFAM" id="SSF46785">
    <property type="entry name" value="Winged helix' DNA-binding domain"/>
    <property type="match status" value="1"/>
</dbReference>
<dbReference type="Proteomes" id="UP001161390">
    <property type="component" value="Unassembled WGS sequence"/>
</dbReference>
<protein>
    <recommendedName>
        <fullName evidence="6">BlaI/MecI/CopY family transcriptional regulator</fullName>
    </recommendedName>
</protein>
<reference evidence="4" key="1">
    <citation type="journal article" date="2014" name="Int. J. Syst. Evol. Microbiol.">
        <title>Complete genome of a new Firmicutes species belonging to the dominant human colonic microbiota ('Ruminococcus bicirculans') reveals two chromosomes and a selective capacity to utilize plant glucans.</title>
        <authorList>
            <consortium name="NISC Comparative Sequencing Program"/>
            <person name="Wegmann U."/>
            <person name="Louis P."/>
            <person name="Goesmann A."/>
            <person name="Henrissat B."/>
            <person name="Duncan S.H."/>
            <person name="Flint H.J."/>
        </authorList>
    </citation>
    <scope>NUCLEOTIDE SEQUENCE</scope>
    <source>
        <strain evidence="4">NBRC 108216</strain>
    </source>
</reference>
<keyword evidence="2" id="KW-0238">DNA-binding</keyword>
<keyword evidence="3" id="KW-0804">Transcription</keyword>
<evidence type="ECO:0000256" key="3">
    <source>
        <dbReference type="ARBA" id="ARBA00023163"/>
    </source>
</evidence>
<dbReference type="InterPro" id="IPR005650">
    <property type="entry name" value="BlaI_family"/>
</dbReference>
<keyword evidence="1" id="KW-0805">Transcription regulation</keyword>
<sequence length="83" mass="8943">MVAKGLLEETRADGVRAYAPAQSKAHTVAALMRRFFGRVLEIDGPLPTSAFMGGSLLSDAELEEIDRLLADHPDADESRGTET</sequence>
<evidence type="ECO:0008006" key="6">
    <source>
        <dbReference type="Google" id="ProtNLM"/>
    </source>
</evidence>
<evidence type="ECO:0000256" key="1">
    <source>
        <dbReference type="ARBA" id="ARBA00023015"/>
    </source>
</evidence>
<proteinExistence type="predicted"/>
<name>A0ABQ5V038_9PROT</name>
<dbReference type="InterPro" id="IPR036390">
    <property type="entry name" value="WH_DNA-bd_sf"/>
</dbReference>